<dbReference type="GO" id="GO:0016787">
    <property type="term" value="F:hydrolase activity"/>
    <property type="evidence" value="ECO:0007669"/>
    <property type="project" value="TreeGrafter"/>
</dbReference>
<feature type="domain" description="Strictosidine synthase conserved region" evidence="4">
    <location>
        <begin position="147"/>
        <end position="233"/>
    </location>
</feature>
<evidence type="ECO:0000313" key="6">
    <source>
        <dbReference type="Proteomes" id="UP000243778"/>
    </source>
</evidence>
<dbReference type="GO" id="GO:0012505">
    <property type="term" value="C:endomembrane system"/>
    <property type="evidence" value="ECO:0007669"/>
    <property type="project" value="TreeGrafter"/>
</dbReference>
<dbReference type="Pfam" id="PF03088">
    <property type="entry name" value="Str_synth"/>
    <property type="match status" value="1"/>
</dbReference>
<dbReference type="AlphaFoldDB" id="A0A1H2Z3B0"/>
<name>A0A1H2Z3B0_9PSED</name>
<organism evidence="5 6">
    <name type="scientific">Pseudomonas kuykendallii</name>
    <dbReference type="NCBI Taxonomy" id="1007099"/>
    <lineage>
        <taxon>Bacteria</taxon>
        <taxon>Pseudomonadati</taxon>
        <taxon>Pseudomonadota</taxon>
        <taxon>Gammaproteobacteria</taxon>
        <taxon>Pseudomonadales</taxon>
        <taxon>Pseudomonadaceae</taxon>
        <taxon>Pseudomonas</taxon>
    </lineage>
</organism>
<dbReference type="PANTHER" id="PTHR10426">
    <property type="entry name" value="STRICTOSIDINE SYNTHASE-RELATED"/>
    <property type="match status" value="1"/>
</dbReference>
<sequence>MTKLIGFIALLLAAAALYLSVTPSVIDPLAWDAPAAPPLTGVLEPNDTLMKAELIAQGQLHGPEDTAVDASGRLYASLADGRIVRLGADGIPQTFVNTGGRPLGMDFAADGQLIVADAYKGLLSVDAHGKISVLATEADGVPFRFTDDLDIARDGRIYFSDASDTFTQPDYLLDLLEARPHGRLLRYDPATGKTEVLLKDLYFANGVALSQHEDFVLVNETYRYRITRYWLTGDKAGSHDVFIDNLPGLPDNLQGDRAGTFWVALPTPRKADADFLHRHPWLKAQIAKLPRALWPKPTPYGLVIALDENGNIVQSLHDTSGAHLRMVTSVKPQGDFLYFGSLDNDRIGRLKIR</sequence>
<dbReference type="FunFam" id="2.120.10.30:FF:000066">
    <property type="entry name" value="ABC transporter permease protein"/>
    <property type="match status" value="1"/>
</dbReference>
<dbReference type="Pfam" id="PF20067">
    <property type="entry name" value="SSL_N"/>
    <property type="match status" value="1"/>
</dbReference>
<comment type="similarity">
    <text evidence="1">Belongs to the strictosidine synthase family.</text>
</comment>
<keyword evidence="6" id="KW-1185">Reference proteome</keyword>
<dbReference type="RefSeq" id="WP_090227718.1">
    <property type="nucleotide sequence ID" value="NZ_FNNU01000003.1"/>
</dbReference>
<evidence type="ECO:0000313" key="5">
    <source>
        <dbReference type="EMBL" id="SDX11821.1"/>
    </source>
</evidence>
<dbReference type="OrthoDB" id="9775406at2"/>
<dbReference type="SUPFAM" id="SSF63829">
    <property type="entry name" value="Calcium-dependent phosphotriesterase"/>
    <property type="match status" value="1"/>
</dbReference>
<dbReference type="STRING" id="1007099.SAMN05216287_2150"/>
<evidence type="ECO:0000256" key="2">
    <source>
        <dbReference type="ARBA" id="ARBA00022553"/>
    </source>
</evidence>
<dbReference type="EMBL" id="FNNU01000003">
    <property type="protein sequence ID" value="SDX11821.1"/>
    <property type="molecule type" value="Genomic_DNA"/>
</dbReference>
<dbReference type="PANTHER" id="PTHR10426:SF88">
    <property type="entry name" value="ADIPOCYTE PLASMA MEMBRANE-ASSOCIATED PROTEIN HEMOMUCIN-RELATED"/>
    <property type="match status" value="1"/>
</dbReference>
<accession>A0A1H2Z3B0</accession>
<protein>
    <submittedName>
        <fullName evidence="5">Gluconolactonase</fullName>
    </submittedName>
</protein>
<proteinExistence type="inferred from homology"/>
<dbReference type="InterPro" id="IPR011042">
    <property type="entry name" value="6-blade_b-propeller_TolB-like"/>
</dbReference>
<evidence type="ECO:0000256" key="3">
    <source>
        <dbReference type="ARBA" id="ARBA00023180"/>
    </source>
</evidence>
<gene>
    <name evidence="5" type="ORF">SAMN05216287_2150</name>
</gene>
<dbReference type="InterPro" id="IPR018119">
    <property type="entry name" value="Strictosidine_synth_cons-reg"/>
</dbReference>
<dbReference type="Gene3D" id="2.120.10.30">
    <property type="entry name" value="TolB, C-terminal domain"/>
    <property type="match status" value="1"/>
</dbReference>
<evidence type="ECO:0000259" key="4">
    <source>
        <dbReference type="Pfam" id="PF03088"/>
    </source>
</evidence>
<reference evidence="6" key="1">
    <citation type="submission" date="2016-10" db="EMBL/GenBank/DDBJ databases">
        <authorList>
            <person name="Varghese N."/>
            <person name="Submissions S."/>
        </authorList>
    </citation>
    <scope>NUCLEOTIDE SEQUENCE [LARGE SCALE GENOMIC DNA]</scope>
    <source>
        <strain evidence="6">NRRL B-59562</strain>
    </source>
</reference>
<evidence type="ECO:0000256" key="1">
    <source>
        <dbReference type="ARBA" id="ARBA00009191"/>
    </source>
</evidence>
<dbReference type="Proteomes" id="UP000243778">
    <property type="component" value="Unassembled WGS sequence"/>
</dbReference>
<keyword evidence="2" id="KW-0597">Phosphoprotein</keyword>
<keyword evidence="3" id="KW-0325">Glycoprotein</keyword>